<dbReference type="AlphaFoldDB" id="A0A7J9D3F0"/>
<comment type="caution">
    <text evidence="1">The sequence shown here is derived from an EMBL/GenBank/DDBJ whole genome shotgun (WGS) entry which is preliminary data.</text>
</comment>
<name>A0A7J9D3F0_GOSGO</name>
<reference evidence="1 2" key="1">
    <citation type="journal article" date="2019" name="Genome Biol. Evol.">
        <title>Insights into the evolution of the New World diploid cottons (Gossypium, subgenus Houzingenia) based on genome sequencing.</title>
        <authorList>
            <person name="Grover C.E."/>
            <person name="Arick M.A. 2nd"/>
            <person name="Thrash A."/>
            <person name="Conover J.L."/>
            <person name="Sanders W.S."/>
            <person name="Peterson D.G."/>
            <person name="Frelichowski J.E."/>
            <person name="Scheffler J.A."/>
            <person name="Scheffler B.E."/>
            <person name="Wendel J.F."/>
        </authorList>
    </citation>
    <scope>NUCLEOTIDE SEQUENCE [LARGE SCALE GENOMIC DNA]</scope>
    <source>
        <strain evidence="1">5</strain>
        <tissue evidence="1">Leaf</tissue>
    </source>
</reference>
<sequence length="63" mass="7450">MPSIGIIFMMHDHYPKRSFMLISHSSTISIEWILLFYEIMIERSINVGNIILKEIHDCARKKT</sequence>
<evidence type="ECO:0000313" key="2">
    <source>
        <dbReference type="Proteomes" id="UP000593579"/>
    </source>
</evidence>
<dbReference type="OrthoDB" id="1714944at2759"/>
<proteinExistence type="predicted"/>
<protein>
    <submittedName>
        <fullName evidence="1">Uncharacterized protein</fullName>
    </submittedName>
</protein>
<dbReference type="Proteomes" id="UP000593579">
    <property type="component" value="Unassembled WGS sequence"/>
</dbReference>
<dbReference type="EMBL" id="JABEZY010268354">
    <property type="protein sequence ID" value="MBA0755246.1"/>
    <property type="molecule type" value="Genomic_DNA"/>
</dbReference>
<gene>
    <name evidence="1" type="ORF">Gogos_021138</name>
</gene>
<keyword evidence="2" id="KW-1185">Reference proteome</keyword>
<evidence type="ECO:0000313" key="1">
    <source>
        <dbReference type="EMBL" id="MBA0755246.1"/>
    </source>
</evidence>
<organism evidence="1 2">
    <name type="scientific">Gossypium gossypioides</name>
    <name type="common">Mexican cotton</name>
    <name type="synonym">Selera gossypioides</name>
    <dbReference type="NCBI Taxonomy" id="34282"/>
    <lineage>
        <taxon>Eukaryota</taxon>
        <taxon>Viridiplantae</taxon>
        <taxon>Streptophyta</taxon>
        <taxon>Embryophyta</taxon>
        <taxon>Tracheophyta</taxon>
        <taxon>Spermatophyta</taxon>
        <taxon>Magnoliopsida</taxon>
        <taxon>eudicotyledons</taxon>
        <taxon>Gunneridae</taxon>
        <taxon>Pentapetalae</taxon>
        <taxon>rosids</taxon>
        <taxon>malvids</taxon>
        <taxon>Malvales</taxon>
        <taxon>Malvaceae</taxon>
        <taxon>Malvoideae</taxon>
        <taxon>Gossypium</taxon>
    </lineage>
</organism>
<accession>A0A7J9D3F0</accession>